<dbReference type="InterPro" id="IPR032781">
    <property type="entry name" value="ABC_tran_Xtn"/>
</dbReference>
<dbReference type="RefSeq" id="WP_228351916.1">
    <property type="nucleotide sequence ID" value="NZ_JACEGA010000001.1"/>
</dbReference>
<reference evidence="6 7" key="1">
    <citation type="submission" date="2020-07" db="EMBL/GenBank/DDBJ databases">
        <title>Characterization and genome sequencing of isolate MD1, a novel member within the family Lachnospiraceae.</title>
        <authorList>
            <person name="Rettenmaier R."/>
            <person name="Di Bello L."/>
            <person name="Zinser C."/>
            <person name="Scheitz K."/>
            <person name="Liebl W."/>
            <person name="Zverlov V."/>
        </authorList>
    </citation>
    <scope>NUCLEOTIDE SEQUENCE [LARGE SCALE GENOMIC DNA]</scope>
    <source>
        <strain evidence="6 7">MD1</strain>
    </source>
</reference>
<dbReference type="InterPro" id="IPR003593">
    <property type="entry name" value="AAA+_ATPase"/>
</dbReference>
<keyword evidence="3" id="KW-0067">ATP-binding</keyword>
<dbReference type="InterPro" id="IPR003439">
    <property type="entry name" value="ABC_transporter-like_ATP-bd"/>
</dbReference>
<feature type="coiled-coil region" evidence="4">
    <location>
        <begin position="581"/>
        <end position="643"/>
    </location>
</feature>
<name>A0A839JY85_9FIRM</name>
<dbReference type="CDD" id="cd03221">
    <property type="entry name" value="ABCF_EF-3"/>
    <property type="match status" value="2"/>
</dbReference>
<dbReference type="SMART" id="SM00382">
    <property type="entry name" value="AAA"/>
    <property type="match status" value="2"/>
</dbReference>
<evidence type="ECO:0000313" key="6">
    <source>
        <dbReference type="EMBL" id="MBB2182188.1"/>
    </source>
</evidence>
<dbReference type="PROSITE" id="PS50893">
    <property type="entry name" value="ABC_TRANSPORTER_2"/>
    <property type="match status" value="2"/>
</dbReference>
<keyword evidence="2" id="KW-0547">Nucleotide-binding</keyword>
<dbReference type="InterPro" id="IPR032524">
    <property type="entry name" value="ABC_tran_C"/>
</dbReference>
<dbReference type="GO" id="GO:0003677">
    <property type="term" value="F:DNA binding"/>
    <property type="evidence" value="ECO:0007669"/>
    <property type="project" value="InterPro"/>
</dbReference>
<evidence type="ECO:0000259" key="5">
    <source>
        <dbReference type="PROSITE" id="PS50893"/>
    </source>
</evidence>
<feature type="domain" description="ABC transporter" evidence="5">
    <location>
        <begin position="333"/>
        <end position="545"/>
    </location>
</feature>
<accession>A0A839JY85</accession>
<feature type="domain" description="ABC transporter" evidence="5">
    <location>
        <begin position="4"/>
        <end position="259"/>
    </location>
</feature>
<dbReference type="FunFam" id="3.40.50.300:FF:000011">
    <property type="entry name" value="Putative ABC transporter ATP-binding component"/>
    <property type="match status" value="1"/>
</dbReference>
<dbReference type="AlphaFoldDB" id="A0A839JY85"/>
<dbReference type="GO" id="GO:0005524">
    <property type="term" value="F:ATP binding"/>
    <property type="evidence" value="ECO:0007669"/>
    <property type="project" value="UniProtKB-KW"/>
</dbReference>
<dbReference type="Pfam" id="PF12848">
    <property type="entry name" value="ABC_tran_Xtn"/>
    <property type="match status" value="1"/>
</dbReference>
<comment type="caution">
    <text evidence="6">The sequence shown here is derived from an EMBL/GenBank/DDBJ whole genome shotgun (WGS) entry which is preliminary data.</text>
</comment>
<dbReference type="InterPro" id="IPR017871">
    <property type="entry name" value="ABC_transporter-like_CS"/>
</dbReference>
<gene>
    <name evidence="6" type="primary">abc-f</name>
    <name evidence="6" type="ORF">H0486_04775</name>
</gene>
<evidence type="ECO:0000256" key="3">
    <source>
        <dbReference type="ARBA" id="ARBA00022840"/>
    </source>
</evidence>
<dbReference type="Pfam" id="PF00005">
    <property type="entry name" value="ABC_tran"/>
    <property type="match status" value="2"/>
</dbReference>
<dbReference type="Gene3D" id="1.10.287.380">
    <property type="entry name" value="Valyl-tRNA synthetase, C-terminal domain"/>
    <property type="match status" value="1"/>
</dbReference>
<dbReference type="Proteomes" id="UP000574276">
    <property type="component" value="Unassembled WGS sequence"/>
</dbReference>
<dbReference type="FunFam" id="3.40.50.300:FF:000309">
    <property type="entry name" value="ABC transporter ATP-binding protein"/>
    <property type="match status" value="1"/>
</dbReference>
<dbReference type="PROSITE" id="PS00211">
    <property type="entry name" value="ABC_TRANSPORTER_1"/>
    <property type="match status" value="2"/>
</dbReference>
<evidence type="ECO:0000256" key="1">
    <source>
        <dbReference type="ARBA" id="ARBA00022737"/>
    </source>
</evidence>
<feature type="coiled-coil region" evidence="4">
    <location>
        <begin position="87"/>
        <end position="114"/>
    </location>
</feature>
<dbReference type="PANTHER" id="PTHR42855:SF2">
    <property type="entry name" value="DRUG RESISTANCE ABC TRANSPORTER,ATP-BINDING PROTEIN"/>
    <property type="match status" value="1"/>
</dbReference>
<sequence length="649" mass="76008">MIELSVQNLTKYYGANKIFQNISFEVKSGDRVALIGQNGCGKTTIMKIIMGVEEYQGGNIYLRKGARLGYLDQIPEYEEGITTLEVLQSAFDDIDQIRRKMKYLEEQFQVLKDSALEKAIDSYGKLTEQYELSGGYEIDTKINRITEGLQINDTMKNMSFHLLSGGEKTRVILAKILLEEPDIMLLDEPTNHLDLSSIEWLEGFLKEYQGAVFIISHDRYFLDSIANMIYELEFDHISVYHGNYSYYVLEKERRFLLEFKNYQNQQKKIAQMEEQIKRYRIWGQMRDSEKMFKRAKELEKRLEKIEVLDRPILEKRKMRLNQNDINRTGKIVLEIQNLSKAFDEKPLLECVDISIFYQDHACILGKNGSGKSTLLKMILGELEPDQGVIKYGSQLKIGYLPQHVIFEDEDLTLLEHFSRAHDITTGEARSQLAKVLFFQEDVHKKIKHLSGGEKSRLRLCSLTFQRVNFMILDEPTNHLDITSREVLEDTLSEFEGTILFVSHDRYFINKIADKIMEIEDKTIKAYPGDYTYYQEEHQKEILRKGTAENQENEKKGNTKINNRQINNKQISNKAKEQPIVKVNYRKKLAEIEGKIEKMELQMKSLEEEMNSYNSDAEQLREIFEKKELVEKELEQAYEEWEQLTLMEAD</sequence>
<dbReference type="NCBIfam" id="NF000355">
    <property type="entry name" value="ribo_prot_ABC_F"/>
    <property type="match status" value="1"/>
</dbReference>
<dbReference type="SUPFAM" id="SSF52540">
    <property type="entry name" value="P-loop containing nucleoside triphosphate hydrolases"/>
    <property type="match status" value="2"/>
</dbReference>
<dbReference type="Gene3D" id="3.40.50.300">
    <property type="entry name" value="P-loop containing nucleotide triphosphate hydrolases"/>
    <property type="match status" value="2"/>
</dbReference>
<dbReference type="PANTHER" id="PTHR42855">
    <property type="entry name" value="ABC TRANSPORTER ATP-BINDING SUBUNIT"/>
    <property type="match status" value="1"/>
</dbReference>
<evidence type="ECO:0000256" key="4">
    <source>
        <dbReference type="SAM" id="Coils"/>
    </source>
</evidence>
<keyword evidence="7" id="KW-1185">Reference proteome</keyword>
<dbReference type="GO" id="GO:0016887">
    <property type="term" value="F:ATP hydrolysis activity"/>
    <property type="evidence" value="ECO:0007669"/>
    <property type="project" value="InterPro"/>
</dbReference>
<keyword evidence="1" id="KW-0677">Repeat</keyword>
<organism evidence="6 7">
    <name type="scientific">Variimorphobacter saccharofermentans</name>
    <dbReference type="NCBI Taxonomy" id="2755051"/>
    <lineage>
        <taxon>Bacteria</taxon>
        <taxon>Bacillati</taxon>
        <taxon>Bacillota</taxon>
        <taxon>Clostridia</taxon>
        <taxon>Lachnospirales</taxon>
        <taxon>Lachnospiraceae</taxon>
        <taxon>Variimorphobacter</taxon>
    </lineage>
</organism>
<dbReference type="Pfam" id="PF16326">
    <property type="entry name" value="ABC_tran_CTD"/>
    <property type="match status" value="1"/>
</dbReference>
<dbReference type="EMBL" id="JACEGA010000001">
    <property type="protein sequence ID" value="MBB2182188.1"/>
    <property type="molecule type" value="Genomic_DNA"/>
</dbReference>
<proteinExistence type="predicted"/>
<keyword evidence="4" id="KW-0175">Coiled coil</keyword>
<evidence type="ECO:0000256" key="2">
    <source>
        <dbReference type="ARBA" id="ARBA00022741"/>
    </source>
</evidence>
<dbReference type="InterPro" id="IPR027417">
    <property type="entry name" value="P-loop_NTPase"/>
</dbReference>
<dbReference type="InterPro" id="IPR051309">
    <property type="entry name" value="ABCF_ATPase"/>
</dbReference>
<evidence type="ECO:0000313" key="7">
    <source>
        <dbReference type="Proteomes" id="UP000574276"/>
    </source>
</evidence>
<protein>
    <submittedName>
        <fullName evidence="6">ABC-F type ribosomal protection protein</fullName>
    </submittedName>
</protein>
<dbReference type="InterPro" id="IPR037118">
    <property type="entry name" value="Val-tRNA_synth_C_sf"/>
</dbReference>